<dbReference type="Pfam" id="PF13302">
    <property type="entry name" value="Acetyltransf_3"/>
    <property type="match status" value="1"/>
</dbReference>
<comment type="caution">
    <text evidence="2">The sequence shown here is derived from an EMBL/GenBank/DDBJ whole genome shotgun (WGS) entry which is preliminary data.</text>
</comment>
<keyword evidence="3" id="KW-1185">Reference proteome</keyword>
<evidence type="ECO:0000259" key="1">
    <source>
        <dbReference type="PROSITE" id="PS51186"/>
    </source>
</evidence>
<dbReference type="EMBL" id="JAGSOH010000041">
    <property type="protein sequence ID" value="MBR7827746.1"/>
    <property type="molecule type" value="Genomic_DNA"/>
</dbReference>
<sequence>MTTAPPTCDFTEVVLRTERLILRPWTEADIDAIAAACQDPLIQSYVPVPVPYEREHAEHYVRESSPRGRAAGTDVVFGVFLAATGEPVAAVGLHRIAGLGSACGGEGEIGYWTAPGARGRGYMTEAVRGVCRWAFAELGLARVEWRAVAGNTASWRVVEKAGFVREGTLRAFLVHRGVRKDAWIGSLLRAEWGLEGTE</sequence>
<dbReference type="InterPro" id="IPR016181">
    <property type="entry name" value="Acyl_CoA_acyltransferase"/>
</dbReference>
<dbReference type="GO" id="GO:1990189">
    <property type="term" value="F:protein N-terminal-serine acetyltransferase activity"/>
    <property type="evidence" value="ECO:0007669"/>
    <property type="project" value="TreeGrafter"/>
</dbReference>
<dbReference type="Proteomes" id="UP000676325">
    <property type="component" value="Unassembled WGS sequence"/>
</dbReference>
<proteinExistence type="predicted"/>
<gene>
    <name evidence="2" type="ORF">KDK95_15610</name>
</gene>
<protein>
    <submittedName>
        <fullName evidence="2">GNAT family N-acetyltransferase</fullName>
    </submittedName>
</protein>
<dbReference type="PROSITE" id="PS51186">
    <property type="entry name" value="GNAT"/>
    <property type="match status" value="1"/>
</dbReference>
<dbReference type="RefSeq" id="WP_212518888.1">
    <property type="nucleotide sequence ID" value="NZ_JAGSOH010000041.1"/>
</dbReference>
<dbReference type="PANTHER" id="PTHR43441:SF10">
    <property type="entry name" value="ACETYLTRANSFERASE"/>
    <property type="match status" value="1"/>
</dbReference>
<dbReference type="PANTHER" id="PTHR43441">
    <property type="entry name" value="RIBOSOMAL-PROTEIN-SERINE ACETYLTRANSFERASE"/>
    <property type="match status" value="1"/>
</dbReference>
<dbReference type="AlphaFoldDB" id="A0A941EA33"/>
<evidence type="ECO:0000313" key="3">
    <source>
        <dbReference type="Proteomes" id="UP000676325"/>
    </source>
</evidence>
<reference evidence="2" key="1">
    <citation type="submission" date="2021-04" db="EMBL/GenBank/DDBJ databases">
        <title>Genome based classification of Actinospica acidithermotolerans sp. nov., an actinobacterium isolated from an Indonesian hot spring.</title>
        <authorList>
            <person name="Kusuma A.B."/>
            <person name="Putra K.E."/>
            <person name="Nafisah S."/>
            <person name="Loh J."/>
            <person name="Nouioui I."/>
            <person name="Goodfellow M."/>
        </authorList>
    </citation>
    <scope>NUCLEOTIDE SEQUENCE</scope>
    <source>
        <strain evidence="2">MGRD01-02</strain>
    </source>
</reference>
<dbReference type="Gene3D" id="3.40.630.30">
    <property type="match status" value="1"/>
</dbReference>
<dbReference type="SUPFAM" id="SSF55729">
    <property type="entry name" value="Acyl-CoA N-acyltransferases (Nat)"/>
    <property type="match status" value="1"/>
</dbReference>
<organism evidence="2 3">
    <name type="scientific">Actinospica acidithermotolerans</name>
    <dbReference type="NCBI Taxonomy" id="2828514"/>
    <lineage>
        <taxon>Bacteria</taxon>
        <taxon>Bacillati</taxon>
        <taxon>Actinomycetota</taxon>
        <taxon>Actinomycetes</taxon>
        <taxon>Catenulisporales</taxon>
        <taxon>Actinospicaceae</taxon>
        <taxon>Actinospica</taxon>
    </lineage>
</organism>
<accession>A0A941EA33</accession>
<feature type="domain" description="N-acetyltransferase" evidence="1">
    <location>
        <begin position="20"/>
        <end position="185"/>
    </location>
</feature>
<dbReference type="GO" id="GO:0008999">
    <property type="term" value="F:protein-N-terminal-alanine acetyltransferase activity"/>
    <property type="evidence" value="ECO:0007669"/>
    <property type="project" value="TreeGrafter"/>
</dbReference>
<dbReference type="InterPro" id="IPR051908">
    <property type="entry name" value="Ribosomal_N-acetyltransferase"/>
</dbReference>
<name>A0A941EA33_9ACTN</name>
<evidence type="ECO:0000313" key="2">
    <source>
        <dbReference type="EMBL" id="MBR7827746.1"/>
    </source>
</evidence>
<dbReference type="GO" id="GO:0005737">
    <property type="term" value="C:cytoplasm"/>
    <property type="evidence" value="ECO:0007669"/>
    <property type="project" value="TreeGrafter"/>
</dbReference>
<dbReference type="InterPro" id="IPR000182">
    <property type="entry name" value="GNAT_dom"/>
</dbReference>